<name>A0ABW1RCJ7_9LACO</name>
<dbReference type="Gene3D" id="3.40.50.300">
    <property type="entry name" value="P-loop containing nucleotide triphosphate hydrolases"/>
    <property type="match status" value="1"/>
</dbReference>
<reference evidence="3" key="1">
    <citation type="journal article" date="2019" name="Int. J. Syst. Evol. Microbiol.">
        <title>The Global Catalogue of Microorganisms (GCM) 10K type strain sequencing project: providing services to taxonomists for standard genome sequencing and annotation.</title>
        <authorList>
            <consortium name="The Broad Institute Genomics Platform"/>
            <consortium name="The Broad Institute Genome Sequencing Center for Infectious Disease"/>
            <person name="Wu L."/>
            <person name="Ma J."/>
        </authorList>
    </citation>
    <scope>NUCLEOTIDE SEQUENCE [LARGE SCALE GENOMIC DNA]</scope>
    <source>
        <strain evidence="3">CCM 8904</strain>
    </source>
</reference>
<dbReference type="PANTHER" id="PTHR30153:SF2">
    <property type="entry name" value="REPLICATIVE DNA HELICASE"/>
    <property type="match status" value="1"/>
</dbReference>
<comment type="caution">
    <text evidence="2">The sequence shown here is derived from an EMBL/GenBank/DDBJ whole genome shotgun (WGS) entry which is preliminary data.</text>
</comment>
<dbReference type="InterPro" id="IPR027417">
    <property type="entry name" value="P-loop_NTPase"/>
</dbReference>
<gene>
    <name evidence="2" type="ORF">ACFQGP_07320</name>
</gene>
<feature type="domain" description="SF4 helicase" evidence="1">
    <location>
        <begin position="154"/>
        <end position="417"/>
    </location>
</feature>
<accession>A0ABW1RCJ7</accession>
<dbReference type="InterPro" id="IPR016136">
    <property type="entry name" value="DNA_helicase_N/primase_C"/>
</dbReference>
<dbReference type="InterPro" id="IPR007694">
    <property type="entry name" value="DNA_helicase_DnaB-like_C"/>
</dbReference>
<dbReference type="Pfam" id="PF03796">
    <property type="entry name" value="DnaB_C"/>
    <property type="match status" value="1"/>
</dbReference>
<sequence length="417" mass="47671">MQFNNYREAESGVLGGLLRNPLLVQTVVVLPDYFSNVAYQNLCRLLYEINGDFSDWYQVKAEYDAKYPNVMTNDDWDNLINSYIGRALFATHLKILHQHYDQLQLQDASMKYLQNPNDDNLFTLQMALASMKEPEKVKVETAKDLQDGFEQELVQDMPEGIKTFKLMNSALNGGLRGGNLFVLGARPAVGKSAFALNLLLNAATYNEGFCGDLFSLEMRNVENRNRMLANETGIAVSKFHNAKHRLNDVEKQKARNTMKRFTKMGIQFYDNFQTPSQIIAQIRSRALATKRGHYLAVVDYLQLLHSDQRTENRVQEIGSITRAFKVLTNELDIPIILLSQLNRASLQKQEDTLADLRESGSIEQDANVVAFLSNVDDPNNSDDRQRVQLSFKKNREGKLAKFDFNFYKDVQTFAETF</sequence>
<dbReference type="Proteomes" id="UP001596289">
    <property type="component" value="Unassembled WGS sequence"/>
</dbReference>
<evidence type="ECO:0000313" key="3">
    <source>
        <dbReference type="Proteomes" id="UP001596289"/>
    </source>
</evidence>
<evidence type="ECO:0000313" key="2">
    <source>
        <dbReference type="EMBL" id="MFC6170382.1"/>
    </source>
</evidence>
<protein>
    <submittedName>
        <fullName evidence="2">DnaB-like helicase C-terminal domain-containing protein</fullName>
    </submittedName>
</protein>
<dbReference type="SUPFAM" id="SSF52540">
    <property type="entry name" value="P-loop containing nucleoside triphosphate hydrolases"/>
    <property type="match status" value="1"/>
</dbReference>
<dbReference type="PROSITE" id="PS51199">
    <property type="entry name" value="SF4_HELICASE"/>
    <property type="match status" value="1"/>
</dbReference>
<evidence type="ECO:0000259" key="1">
    <source>
        <dbReference type="PROSITE" id="PS51199"/>
    </source>
</evidence>
<dbReference type="RefSeq" id="WP_125552706.1">
    <property type="nucleotide sequence ID" value="NZ_JBHSSL010000041.1"/>
</dbReference>
<proteinExistence type="predicted"/>
<dbReference type="Gene3D" id="1.10.860.10">
    <property type="entry name" value="DNAb Helicase, Chain A"/>
    <property type="match status" value="1"/>
</dbReference>
<keyword evidence="3" id="KW-1185">Reference proteome</keyword>
<organism evidence="2 3">
    <name type="scientific">Loigolactobacillus jiayinensis</name>
    <dbReference type="NCBI Taxonomy" id="2486016"/>
    <lineage>
        <taxon>Bacteria</taxon>
        <taxon>Bacillati</taxon>
        <taxon>Bacillota</taxon>
        <taxon>Bacilli</taxon>
        <taxon>Lactobacillales</taxon>
        <taxon>Lactobacillaceae</taxon>
        <taxon>Loigolactobacillus</taxon>
    </lineage>
</organism>
<dbReference type="EMBL" id="JBHSSL010000041">
    <property type="protein sequence ID" value="MFC6170382.1"/>
    <property type="molecule type" value="Genomic_DNA"/>
</dbReference>
<dbReference type="PANTHER" id="PTHR30153">
    <property type="entry name" value="REPLICATIVE DNA HELICASE DNAB"/>
    <property type="match status" value="1"/>
</dbReference>